<dbReference type="OMA" id="ERIWADV"/>
<proteinExistence type="predicted"/>
<dbReference type="Gene3D" id="3.30.420.10">
    <property type="entry name" value="Ribonuclease H-like superfamily/Ribonuclease H"/>
    <property type="match status" value="1"/>
</dbReference>
<reference evidence="1" key="1">
    <citation type="submission" date="2025-05" db="UniProtKB">
        <authorList>
            <consortium name="RefSeq"/>
        </authorList>
    </citation>
    <scope>NUCLEOTIDE SEQUENCE [LARGE SCALE GENOMIC DNA]</scope>
</reference>
<dbReference type="GO" id="GO:0003676">
    <property type="term" value="F:nucleic acid binding"/>
    <property type="evidence" value="ECO:0007669"/>
    <property type="project" value="InterPro"/>
</dbReference>
<accession>A0A8B8I6D3</accession>
<organism evidence="1 2">
    <name type="scientific">Vanessa tameamea</name>
    <name type="common">Kamehameha butterfly</name>
    <dbReference type="NCBI Taxonomy" id="334116"/>
    <lineage>
        <taxon>Eukaryota</taxon>
        <taxon>Metazoa</taxon>
        <taxon>Ecdysozoa</taxon>
        <taxon>Arthropoda</taxon>
        <taxon>Hexapoda</taxon>
        <taxon>Insecta</taxon>
        <taxon>Pterygota</taxon>
        <taxon>Neoptera</taxon>
        <taxon>Endopterygota</taxon>
        <taxon>Lepidoptera</taxon>
        <taxon>Glossata</taxon>
        <taxon>Ditrysia</taxon>
        <taxon>Papilionoidea</taxon>
        <taxon>Nymphalidae</taxon>
        <taxon>Nymphalinae</taxon>
        <taxon>Vanessa</taxon>
    </lineage>
</organism>
<dbReference type="AlphaFoldDB" id="A0A8B8I6D3"/>
<evidence type="ECO:0000313" key="2">
    <source>
        <dbReference type="RefSeq" id="XP_026491681.2"/>
    </source>
</evidence>
<dbReference type="OrthoDB" id="7460492at2759"/>
<dbReference type="RefSeq" id="XP_026491681.2">
    <property type="nucleotide sequence ID" value="XM_026635896.2"/>
</dbReference>
<dbReference type="InterPro" id="IPR036397">
    <property type="entry name" value="RNaseH_sf"/>
</dbReference>
<sequence length="136" mass="15804">MLKAELLCLLKDNKPTKIRYVIDEIALEHGHRFIRLAPYHCKYNAIKLVWAQIKGYAARQNTEPPFTTTKMLKILEKACEHVTKEEWEKVVNRTIKLIKDDYEINVKIDNILEKELIINVSDDSSESESSSIDDSD</sequence>
<name>A0A8B8I6D3_VANTA</name>
<keyword evidence="1" id="KW-1185">Reference proteome</keyword>
<reference evidence="2" key="2">
    <citation type="submission" date="2025-08" db="UniProtKB">
        <authorList>
            <consortium name="RefSeq"/>
        </authorList>
    </citation>
    <scope>IDENTIFICATION</scope>
    <source>
        <tissue evidence="2">Whole body</tissue>
    </source>
</reference>
<gene>
    <name evidence="2" type="primary">LOC113397506</name>
</gene>
<dbReference type="PANTHER" id="PTHR33939">
    <property type="entry name" value="PROTEIN CBG22215"/>
    <property type="match status" value="1"/>
</dbReference>
<protein>
    <submittedName>
        <fullName evidence="2">Uncharacterized protein LOC113397506</fullName>
    </submittedName>
</protein>
<dbReference type="GeneID" id="113397506"/>
<dbReference type="Proteomes" id="UP001652626">
    <property type="component" value="Chromosome 3"/>
</dbReference>
<evidence type="ECO:0000313" key="1">
    <source>
        <dbReference type="Proteomes" id="UP001652626"/>
    </source>
</evidence>
<dbReference type="PANTHER" id="PTHR33939:SF1">
    <property type="entry name" value="DUF4371 DOMAIN-CONTAINING PROTEIN"/>
    <property type="match status" value="1"/>
</dbReference>